<dbReference type="Proteomes" id="UP001589813">
    <property type="component" value="Unassembled WGS sequence"/>
</dbReference>
<feature type="signal peptide" evidence="1">
    <location>
        <begin position="1"/>
        <end position="23"/>
    </location>
</feature>
<dbReference type="RefSeq" id="WP_377243243.1">
    <property type="nucleotide sequence ID" value="NZ_JBHLXP010000001.1"/>
</dbReference>
<protein>
    <submittedName>
        <fullName evidence="2">Outer membrane beta-barrel protein</fullName>
    </submittedName>
</protein>
<name>A0ABV6BD93_9GAMM</name>
<reference evidence="2 3" key="1">
    <citation type="submission" date="2024-09" db="EMBL/GenBank/DDBJ databases">
        <authorList>
            <person name="Sun Q."/>
            <person name="Mori K."/>
        </authorList>
    </citation>
    <scope>NUCLEOTIDE SEQUENCE [LARGE SCALE GENOMIC DNA]</scope>
    <source>
        <strain evidence="2 3">KCTC 23315</strain>
    </source>
</reference>
<proteinExistence type="predicted"/>
<feature type="chain" id="PRO_5045297030" evidence="1">
    <location>
        <begin position="24"/>
        <end position="408"/>
    </location>
</feature>
<gene>
    <name evidence="2" type="ORF">ACFFJP_10745</name>
</gene>
<evidence type="ECO:0000313" key="2">
    <source>
        <dbReference type="EMBL" id="MFC0048762.1"/>
    </source>
</evidence>
<evidence type="ECO:0000256" key="1">
    <source>
        <dbReference type="SAM" id="SignalP"/>
    </source>
</evidence>
<dbReference type="InterPro" id="IPR018759">
    <property type="entry name" value="BBP2_2"/>
</dbReference>
<keyword evidence="1" id="KW-0732">Signal</keyword>
<evidence type="ECO:0000313" key="3">
    <source>
        <dbReference type="Proteomes" id="UP001589813"/>
    </source>
</evidence>
<keyword evidence="3" id="KW-1185">Reference proteome</keyword>
<organism evidence="2 3">
    <name type="scientific">Rheinheimera tilapiae</name>
    <dbReference type="NCBI Taxonomy" id="875043"/>
    <lineage>
        <taxon>Bacteria</taxon>
        <taxon>Pseudomonadati</taxon>
        <taxon>Pseudomonadota</taxon>
        <taxon>Gammaproteobacteria</taxon>
        <taxon>Chromatiales</taxon>
        <taxon>Chromatiaceae</taxon>
        <taxon>Rheinheimera</taxon>
    </lineage>
</organism>
<accession>A0ABV6BD93</accession>
<sequence length="408" mass="45677">MGKLKLTRLTGMLLCGVVTTVQAQEPEGMIRTESGIDLIPGLVTSLRHDDNVIRDKEKSVSSWLSTIAPSLKANLVDGVNNYTLSGALRNGKYFSSSEDDYTDGYLDAEARLSPGSAHQLKFKGTGSWLHEDRGTGVSEGRGLVQDEVTRYNSQNGVVEYEYGNQGSTGKLRANARYYAKDYDNFRDVTQYRDHDLRQLGGGFVYQTGGAFKLVAEVASADINFKSVDLSGARDNQDTNYRLGTEWEMSAITTGILKLGYQKKDFDLEQRENFSGFAWETIVQWQPLTYSGFDLAAGRRAKDVDALNINSDYIVETSYSIGWNHQWSESLTSKLAYEYQTDAYNLLQTSANSLLRREDTNKVITAELTAKPKRWLQVTGFINLEDRTSTLGIIEFDRTVYGVEFKVTL</sequence>
<dbReference type="EMBL" id="JBHLXP010000001">
    <property type="protein sequence ID" value="MFC0048762.1"/>
    <property type="molecule type" value="Genomic_DNA"/>
</dbReference>
<comment type="caution">
    <text evidence="2">The sequence shown here is derived from an EMBL/GenBank/DDBJ whole genome shotgun (WGS) entry which is preliminary data.</text>
</comment>
<dbReference type="Pfam" id="PF10082">
    <property type="entry name" value="BBP2_2"/>
    <property type="match status" value="1"/>
</dbReference>